<dbReference type="InParanoid" id="A0A2P5ASW7"/>
<feature type="region of interest" description="Disordered" evidence="3">
    <location>
        <begin position="44"/>
        <end position="112"/>
    </location>
</feature>
<keyword evidence="2" id="KW-0539">Nucleus</keyword>
<evidence type="ECO:0000313" key="5">
    <source>
        <dbReference type="Proteomes" id="UP000237000"/>
    </source>
</evidence>
<evidence type="ECO:0000313" key="4">
    <source>
        <dbReference type="EMBL" id="PON39633.1"/>
    </source>
</evidence>
<feature type="region of interest" description="Disordered" evidence="3">
    <location>
        <begin position="206"/>
        <end position="271"/>
    </location>
</feature>
<dbReference type="STRING" id="63057.A0A2P5ASW7"/>
<dbReference type="InterPro" id="IPR051992">
    <property type="entry name" value="OxStress_Response_Reg"/>
</dbReference>
<keyword evidence="4" id="KW-0418">Kinase</keyword>
<evidence type="ECO:0000256" key="3">
    <source>
        <dbReference type="SAM" id="MobiDB-lite"/>
    </source>
</evidence>
<reference evidence="5" key="1">
    <citation type="submission" date="2016-06" db="EMBL/GenBank/DDBJ databases">
        <title>Parallel loss of symbiosis genes in relatives of nitrogen-fixing non-legume Parasponia.</title>
        <authorList>
            <person name="Van Velzen R."/>
            <person name="Holmer R."/>
            <person name="Bu F."/>
            <person name="Rutten L."/>
            <person name="Van Zeijl A."/>
            <person name="Liu W."/>
            <person name="Santuari L."/>
            <person name="Cao Q."/>
            <person name="Sharma T."/>
            <person name="Shen D."/>
            <person name="Roswanjaya Y."/>
            <person name="Wardhani T."/>
            <person name="Kalhor M.S."/>
            <person name="Jansen J."/>
            <person name="Van den Hoogen J."/>
            <person name="Gungor B."/>
            <person name="Hartog M."/>
            <person name="Hontelez J."/>
            <person name="Verver J."/>
            <person name="Yang W.-C."/>
            <person name="Schijlen E."/>
            <person name="Repin R."/>
            <person name="Schilthuizen M."/>
            <person name="Schranz E."/>
            <person name="Heidstra R."/>
            <person name="Miyata K."/>
            <person name="Fedorova E."/>
            <person name="Kohlen W."/>
            <person name="Bisseling T."/>
            <person name="Smit S."/>
            <person name="Geurts R."/>
        </authorList>
    </citation>
    <scope>NUCLEOTIDE SEQUENCE [LARGE SCALE GENOMIC DNA]</scope>
    <source>
        <strain evidence="5">cv. RG33-2</strain>
    </source>
</reference>
<dbReference type="GO" id="GO:0005634">
    <property type="term" value="C:nucleus"/>
    <property type="evidence" value="ECO:0007669"/>
    <property type="project" value="UniProtKB-SubCell"/>
</dbReference>
<keyword evidence="4" id="KW-0808">Transferase</keyword>
<evidence type="ECO:0000256" key="2">
    <source>
        <dbReference type="ARBA" id="ARBA00023242"/>
    </source>
</evidence>
<evidence type="ECO:0000256" key="1">
    <source>
        <dbReference type="ARBA" id="ARBA00004123"/>
    </source>
</evidence>
<accession>A0A2P5ASW7</accession>
<name>A0A2P5ASW7_TREOI</name>
<feature type="compositionally biased region" description="Low complexity" evidence="3">
    <location>
        <begin position="243"/>
        <end position="253"/>
    </location>
</feature>
<dbReference type="OrthoDB" id="691484at2759"/>
<sequence length="271" mass="28778">MSIAFETNRRIDIEPSGFTRAGVAPCSLLFDSPEQEGRATAIASDAAAADDDDAVKDSNAFSASTSNSSSASSSPSSSSSSIGKNSDLSERSCSDGEDSEENEAQSSYKGPLEMMDALEEVLPIRRGISSFYNGKSKSFTSLGDAVSASSIKDIAKPENAYSRKRRNLLAFNHVWEKNRSFPLRSNGSGISKRPISSSRSTLALAVAMSSSESSSSTSDESLSRSPPPLPPLHPQARNTNKAPPSSSSSSSSPTQRNFSSLRSFSWADLRH</sequence>
<dbReference type="EMBL" id="JXTC01000711">
    <property type="protein sequence ID" value="PON39633.1"/>
    <property type="molecule type" value="Genomic_DNA"/>
</dbReference>
<comment type="caution">
    <text evidence="4">The sequence shown here is derived from an EMBL/GenBank/DDBJ whole genome shotgun (WGS) entry which is preliminary data.</text>
</comment>
<gene>
    <name evidence="4" type="ORF">TorRG33x02_342220</name>
</gene>
<keyword evidence="5" id="KW-1185">Reference proteome</keyword>
<feature type="compositionally biased region" description="Low complexity" evidence="3">
    <location>
        <begin position="209"/>
        <end position="224"/>
    </location>
</feature>
<dbReference type="PANTHER" id="PTHR33172:SF37">
    <property type="entry name" value="PROTEIN OXIDATIVE STRESS 3 LIKE 1"/>
    <property type="match status" value="1"/>
</dbReference>
<dbReference type="GO" id="GO:0006950">
    <property type="term" value="P:response to stress"/>
    <property type="evidence" value="ECO:0007669"/>
    <property type="project" value="UniProtKB-ARBA"/>
</dbReference>
<protein>
    <submittedName>
        <fullName evidence="4">Hybrid signal transduction histidine kinase M-like protein</fullName>
    </submittedName>
</protein>
<dbReference type="PANTHER" id="PTHR33172">
    <property type="entry name" value="OS08G0516900 PROTEIN"/>
    <property type="match status" value="1"/>
</dbReference>
<comment type="subcellular location">
    <subcellularLocation>
        <location evidence="1">Nucleus</location>
    </subcellularLocation>
</comment>
<dbReference type="Proteomes" id="UP000237000">
    <property type="component" value="Unassembled WGS sequence"/>
</dbReference>
<proteinExistence type="predicted"/>
<dbReference type="AlphaFoldDB" id="A0A2P5ASW7"/>
<feature type="compositionally biased region" description="Low complexity" evidence="3">
    <location>
        <begin position="58"/>
        <end position="86"/>
    </location>
</feature>
<organism evidence="4 5">
    <name type="scientific">Trema orientale</name>
    <name type="common">Charcoal tree</name>
    <name type="synonym">Celtis orientalis</name>
    <dbReference type="NCBI Taxonomy" id="63057"/>
    <lineage>
        <taxon>Eukaryota</taxon>
        <taxon>Viridiplantae</taxon>
        <taxon>Streptophyta</taxon>
        <taxon>Embryophyta</taxon>
        <taxon>Tracheophyta</taxon>
        <taxon>Spermatophyta</taxon>
        <taxon>Magnoliopsida</taxon>
        <taxon>eudicotyledons</taxon>
        <taxon>Gunneridae</taxon>
        <taxon>Pentapetalae</taxon>
        <taxon>rosids</taxon>
        <taxon>fabids</taxon>
        <taxon>Rosales</taxon>
        <taxon>Cannabaceae</taxon>
        <taxon>Trema</taxon>
    </lineage>
</organism>
<feature type="compositionally biased region" description="Polar residues" evidence="3">
    <location>
        <begin position="254"/>
        <end position="263"/>
    </location>
</feature>
<dbReference type="GO" id="GO:0016301">
    <property type="term" value="F:kinase activity"/>
    <property type="evidence" value="ECO:0007669"/>
    <property type="project" value="UniProtKB-KW"/>
</dbReference>